<reference evidence="2" key="1">
    <citation type="submission" date="2022-07" db="EMBL/GenBank/DDBJ databases">
        <title>Prevotella copri.</title>
        <authorList>
            <person name="Yang C."/>
        </authorList>
    </citation>
    <scope>NUCLEOTIDE SEQUENCE</scope>
    <source>
        <strain evidence="2">HF1805</strain>
    </source>
</reference>
<comment type="caution">
    <text evidence="2">The sequence shown here is derived from an EMBL/GenBank/DDBJ whole genome shotgun (WGS) entry which is preliminary data.</text>
</comment>
<proteinExistence type="predicted"/>
<dbReference type="RefSeq" id="WP_218434805.1">
    <property type="nucleotide sequence ID" value="NZ_JAHRGB010000011.1"/>
</dbReference>
<organism evidence="2 3">
    <name type="scientific">Segatella copri</name>
    <dbReference type="NCBI Taxonomy" id="165179"/>
    <lineage>
        <taxon>Bacteria</taxon>
        <taxon>Pseudomonadati</taxon>
        <taxon>Bacteroidota</taxon>
        <taxon>Bacteroidia</taxon>
        <taxon>Bacteroidales</taxon>
        <taxon>Prevotellaceae</taxon>
        <taxon>Segatella</taxon>
    </lineage>
</organism>
<gene>
    <name evidence="2" type="ORF">NNC68_04190</name>
</gene>
<dbReference type="PROSITE" id="PS50007">
    <property type="entry name" value="PIPLC_X_DOMAIN"/>
    <property type="match status" value="1"/>
</dbReference>
<dbReference type="Proteomes" id="UP001205506">
    <property type="component" value="Unassembled WGS sequence"/>
</dbReference>
<name>A0AAW5I647_9BACT</name>
<dbReference type="Pfam" id="PF21527">
    <property type="entry name" value="Stv"/>
    <property type="match status" value="1"/>
</dbReference>
<evidence type="ECO:0000313" key="3">
    <source>
        <dbReference type="Proteomes" id="UP001205506"/>
    </source>
</evidence>
<dbReference type="InterPro" id="IPR049002">
    <property type="entry name" value="Stv"/>
</dbReference>
<dbReference type="AlphaFoldDB" id="A0AAW5I647"/>
<sequence length="137" mass="15552">MNAIISCHGAKTNDYYNLPQNVNLHFYAPNGNILENDRAYSVLDRLLAGQTCDNYQQVIVGGCRIHDFNLWCGHFRLSPTGNYSNGVIVYPPVIVKNDMRRTSEVNPIRLSTIVGEIMRDYPGAPQIDIHCLFCRTY</sequence>
<evidence type="ECO:0000313" key="2">
    <source>
        <dbReference type="EMBL" id="MCP9548679.1"/>
    </source>
</evidence>
<evidence type="ECO:0000259" key="1">
    <source>
        <dbReference type="Pfam" id="PF21527"/>
    </source>
</evidence>
<dbReference type="EMBL" id="JANDWU010000004">
    <property type="protein sequence ID" value="MCP9548679.1"/>
    <property type="molecule type" value="Genomic_DNA"/>
</dbReference>
<feature type="domain" description="Putative adhesin Stv" evidence="1">
    <location>
        <begin position="3"/>
        <end position="136"/>
    </location>
</feature>
<protein>
    <recommendedName>
        <fullName evidence="1">Putative adhesin Stv domain-containing protein</fullName>
    </recommendedName>
</protein>
<accession>A0AAW5I647</accession>